<dbReference type="SMR" id="E8T6W4"/>
<dbReference type="PIRSF" id="PIRSF002070">
    <property type="entry name" value="SSB"/>
    <property type="match status" value="1"/>
</dbReference>
<dbReference type="SUPFAM" id="SSF50249">
    <property type="entry name" value="Nucleic acid-binding proteins"/>
    <property type="match status" value="1"/>
</dbReference>
<evidence type="ECO:0000313" key="5">
    <source>
        <dbReference type="EMBL" id="ADU97787.1"/>
    </source>
</evidence>
<proteinExistence type="inferred from homology"/>
<reference evidence="5" key="1">
    <citation type="submission" date="2011-01" db="EMBL/GenBank/DDBJ databases">
        <title>Complete sequence of plasmid of Thermovibrio ammonificans HB-1.</title>
        <authorList>
            <consortium name="US DOE Joint Genome Institute"/>
            <person name="Lucas S."/>
            <person name="Copeland A."/>
            <person name="Lapidus A."/>
            <person name="Cheng J.-F."/>
            <person name="Goodwin L."/>
            <person name="Pitluck S."/>
            <person name="Davenport K."/>
            <person name="Detter J.C."/>
            <person name="Han C."/>
            <person name="Tapia R."/>
            <person name="Land M."/>
            <person name="Hauser L."/>
            <person name="Kyrpides N."/>
            <person name="Ivanova N."/>
            <person name="Ovchinnikova G."/>
            <person name="Vetriani C."/>
            <person name="Woyke T."/>
        </authorList>
    </citation>
    <scope>NUCLEOTIDE SEQUENCE [LARGE SCALE GENOMIC DNA]</scope>
    <source>
        <strain evidence="5">HB-1</strain>
        <plasmid evidence="5">pTHEAM01</plasmid>
    </source>
</reference>
<accession>E8T6W4</accession>
<dbReference type="KEGG" id="tam:Theam_1831"/>
<comment type="caution">
    <text evidence="2">Lacks conserved residue(s) required for the propagation of feature annotation.</text>
</comment>
<dbReference type="HOGENOM" id="CLU_078758_6_0_0"/>
<keyword evidence="6" id="KW-1185">Reference proteome</keyword>
<dbReference type="HAMAP" id="MF_00984">
    <property type="entry name" value="SSB"/>
    <property type="match status" value="1"/>
</dbReference>
<dbReference type="NCBIfam" id="TIGR00621">
    <property type="entry name" value="ssb"/>
    <property type="match status" value="1"/>
</dbReference>
<dbReference type="Proteomes" id="UP000006362">
    <property type="component" value="Plasmid pTHEAM01"/>
</dbReference>
<feature type="region of interest" description="Disordered" evidence="4">
    <location>
        <begin position="99"/>
        <end position="121"/>
    </location>
</feature>
<dbReference type="AlphaFoldDB" id="E8T6W4"/>
<evidence type="ECO:0000313" key="6">
    <source>
        <dbReference type="Proteomes" id="UP000006362"/>
    </source>
</evidence>
<dbReference type="Gene3D" id="2.40.50.140">
    <property type="entry name" value="Nucleic acid-binding proteins"/>
    <property type="match status" value="1"/>
</dbReference>
<sequence>MAMVVAGVGRLVKDCEVKEVSEKANIVKFSIAVDRDKENADFFDCFMFVSKNSKLSEYLKKGKAVFISGSLQQERWESKDGQKRSRVVIKVDNLQLLGGNGKSGSKNEAPTVEEVEEDFEF</sequence>
<evidence type="ECO:0000256" key="3">
    <source>
        <dbReference type="PIRNR" id="PIRNR002070"/>
    </source>
</evidence>
<keyword evidence="1 2" id="KW-0238">DNA-binding</keyword>
<comment type="subunit">
    <text evidence="2">Homotetramer.</text>
</comment>
<dbReference type="CDD" id="cd04496">
    <property type="entry name" value="SSB_OBF"/>
    <property type="match status" value="1"/>
</dbReference>
<name>E8T6W4_THEA1</name>
<dbReference type="OrthoDB" id="9809878at2"/>
<feature type="compositionally biased region" description="Acidic residues" evidence="4">
    <location>
        <begin position="111"/>
        <end position="121"/>
    </location>
</feature>
<keyword evidence="5" id="KW-0614">Plasmid</keyword>
<geneLocation type="plasmid" evidence="5 6">
    <name>pTHEAM01</name>
</geneLocation>
<protein>
    <recommendedName>
        <fullName evidence="2 3">Single-stranded DNA-binding protein</fullName>
        <shortName evidence="2">SSB</shortName>
    </recommendedName>
</protein>
<evidence type="ECO:0000256" key="4">
    <source>
        <dbReference type="SAM" id="MobiDB-lite"/>
    </source>
</evidence>
<evidence type="ECO:0000256" key="1">
    <source>
        <dbReference type="ARBA" id="ARBA00023125"/>
    </source>
</evidence>
<gene>
    <name evidence="5" type="ordered locus">Theam_1831</name>
</gene>
<dbReference type="EMBL" id="CP002445">
    <property type="protein sequence ID" value="ADU97787.1"/>
    <property type="molecule type" value="Genomic_DNA"/>
</dbReference>
<dbReference type="GO" id="GO:0003697">
    <property type="term" value="F:single-stranded DNA binding"/>
    <property type="evidence" value="ECO:0007669"/>
    <property type="project" value="UniProtKB-UniRule"/>
</dbReference>
<dbReference type="InterPro" id="IPR012340">
    <property type="entry name" value="NA-bd_OB-fold"/>
</dbReference>
<organism evidence="5 6">
    <name type="scientific">Thermovibrio ammonificans (strain DSM 15698 / JCM 12110 / HB-1)</name>
    <dbReference type="NCBI Taxonomy" id="648996"/>
    <lineage>
        <taxon>Bacteria</taxon>
        <taxon>Pseudomonadati</taxon>
        <taxon>Aquificota</taxon>
        <taxon>Aquificia</taxon>
        <taxon>Desulfurobacteriales</taxon>
        <taxon>Desulfurobacteriaceae</taxon>
        <taxon>Thermovibrio</taxon>
    </lineage>
</organism>
<evidence type="ECO:0000256" key="2">
    <source>
        <dbReference type="HAMAP-Rule" id="MF_00984"/>
    </source>
</evidence>
<dbReference type="RefSeq" id="WP_013524991.1">
    <property type="nucleotide sequence ID" value="NC_014917.1"/>
</dbReference>
<dbReference type="Pfam" id="PF00436">
    <property type="entry name" value="SSB"/>
    <property type="match status" value="1"/>
</dbReference>
<dbReference type="GO" id="GO:0006260">
    <property type="term" value="P:DNA replication"/>
    <property type="evidence" value="ECO:0007669"/>
    <property type="project" value="InterPro"/>
</dbReference>
<dbReference type="eggNOG" id="COG0629">
    <property type="taxonomic scope" value="Bacteria"/>
</dbReference>
<dbReference type="PROSITE" id="PS50935">
    <property type="entry name" value="SSB"/>
    <property type="match status" value="1"/>
</dbReference>
<dbReference type="InterPro" id="IPR011344">
    <property type="entry name" value="ssDNA-bd"/>
</dbReference>
<dbReference type="InterPro" id="IPR000424">
    <property type="entry name" value="Primosome_PriB/ssb"/>
</dbReference>